<evidence type="ECO:0000256" key="3">
    <source>
        <dbReference type="PROSITE-ProRule" id="PRU01379"/>
    </source>
</evidence>
<feature type="active site" description="Proton donor/acceptor" evidence="3">
    <location>
        <position position="342"/>
    </location>
</feature>
<keyword evidence="4" id="KW-0472">Membrane</keyword>
<keyword evidence="4" id="KW-0812">Transmembrane</keyword>
<dbReference type="OrthoDB" id="3626597at2759"/>
<dbReference type="GO" id="GO:0008270">
    <property type="term" value="F:zinc ion binding"/>
    <property type="evidence" value="ECO:0007669"/>
    <property type="project" value="InterPro"/>
</dbReference>
<evidence type="ECO:0000256" key="2">
    <source>
        <dbReference type="ARBA" id="ARBA00005988"/>
    </source>
</evidence>
<sequence>MDFDETIPTRIVTRRNVCTLIALLAFWFAGAIYPFLFWPRSYAKIKHLEQARFPENEKFKFDRHLYSNEVYAYLENFTNFYKHKAKIFTLKPSTFEGRTIKVVRLRFPKEYNNKRKGRILVVAGVYAPVWDSVSAAIDLIHKLCEECKYKVPYLVDYEWYIIPVLNPDGYDYTLSIRDKDTDKARNPKNRVRYVTPNNPKHCYGVYIDRNFGFHWGESKKKDYNDYCWVGFAGLYPFSESESKAFRRFVVNLYKRRQPITMYIQLHGHIKVDGIWYPWRFTTQEPFNQPILDAMAKGATKQVNEITGAYFTHNQHSKQDMASGVISDWLMGIMQVLYCFIVEPSYLVTNSTDVADQHLYIEKARIIVFSLTKYLLTLT</sequence>
<name>A0A8K0CSG9_IGNLU</name>
<organism evidence="6 7">
    <name type="scientific">Ignelater luminosus</name>
    <name type="common">Cucubano</name>
    <name type="synonym">Pyrophorus luminosus</name>
    <dbReference type="NCBI Taxonomy" id="2038154"/>
    <lineage>
        <taxon>Eukaryota</taxon>
        <taxon>Metazoa</taxon>
        <taxon>Ecdysozoa</taxon>
        <taxon>Arthropoda</taxon>
        <taxon>Hexapoda</taxon>
        <taxon>Insecta</taxon>
        <taxon>Pterygota</taxon>
        <taxon>Neoptera</taxon>
        <taxon>Endopterygota</taxon>
        <taxon>Coleoptera</taxon>
        <taxon>Polyphaga</taxon>
        <taxon>Elateriformia</taxon>
        <taxon>Elateroidea</taxon>
        <taxon>Elateridae</taxon>
        <taxon>Agrypninae</taxon>
        <taxon>Pyrophorini</taxon>
        <taxon>Ignelater</taxon>
    </lineage>
</organism>
<evidence type="ECO:0000256" key="1">
    <source>
        <dbReference type="ARBA" id="ARBA00001947"/>
    </source>
</evidence>
<gene>
    <name evidence="6" type="ORF">ILUMI_13335</name>
</gene>
<dbReference type="GO" id="GO:0004181">
    <property type="term" value="F:metallocarboxypeptidase activity"/>
    <property type="evidence" value="ECO:0007669"/>
    <property type="project" value="InterPro"/>
</dbReference>
<keyword evidence="4" id="KW-1133">Transmembrane helix</keyword>
<proteinExistence type="inferred from homology"/>
<dbReference type="GO" id="GO:0006508">
    <property type="term" value="P:proteolysis"/>
    <property type="evidence" value="ECO:0007669"/>
    <property type="project" value="InterPro"/>
</dbReference>
<dbReference type="PANTHER" id="PTHR11705">
    <property type="entry name" value="PROTEASE FAMILY M14 CARBOXYPEPTIDASE A,B"/>
    <property type="match status" value="1"/>
</dbReference>
<comment type="similarity">
    <text evidence="2 3">Belongs to the peptidase M14 family.</text>
</comment>
<evidence type="ECO:0000313" key="6">
    <source>
        <dbReference type="EMBL" id="KAF2892838.1"/>
    </source>
</evidence>
<dbReference type="AlphaFoldDB" id="A0A8K0CSG9"/>
<dbReference type="InterPro" id="IPR000834">
    <property type="entry name" value="Peptidase_M14"/>
</dbReference>
<dbReference type="Gene3D" id="3.40.630.10">
    <property type="entry name" value="Zn peptidases"/>
    <property type="match status" value="1"/>
</dbReference>
<dbReference type="Proteomes" id="UP000801492">
    <property type="component" value="Unassembled WGS sequence"/>
</dbReference>
<keyword evidence="7" id="KW-1185">Reference proteome</keyword>
<dbReference type="GO" id="GO:0005615">
    <property type="term" value="C:extracellular space"/>
    <property type="evidence" value="ECO:0007669"/>
    <property type="project" value="TreeGrafter"/>
</dbReference>
<dbReference type="EMBL" id="VTPC01008431">
    <property type="protein sequence ID" value="KAF2892838.1"/>
    <property type="molecule type" value="Genomic_DNA"/>
</dbReference>
<dbReference type="SMART" id="SM00631">
    <property type="entry name" value="Zn_pept"/>
    <property type="match status" value="1"/>
</dbReference>
<protein>
    <recommendedName>
        <fullName evidence="5">Peptidase M14 domain-containing protein</fullName>
    </recommendedName>
</protein>
<dbReference type="PROSITE" id="PS52035">
    <property type="entry name" value="PEPTIDASE_M14"/>
    <property type="match status" value="1"/>
</dbReference>
<accession>A0A8K0CSG9</accession>
<feature type="domain" description="Peptidase M14" evidence="5">
    <location>
        <begin position="62"/>
        <end position="364"/>
    </location>
</feature>
<comment type="caution">
    <text evidence="6">The sequence shown here is derived from an EMBL/GenBank/DDBJ whole genome shotgun (WGS) entry which is preliminary data.</text>
</comment>
<evidence type="ECO:0000256" key="4">
    <source>
        <dbReference type="SAM" id="Phobius"/>
    </source>
</evidence>
<dbReference type="Pfam" id="PF00246">
    <property type="entry name" value="Peptidase_M14"/>
    <property type="match status" value="1"/>
</dbReference>
<dbReference type="SUPFAM" id="SSF53187">
    <property type="entry name" value="Zn-dependent exopeptidases"/>
    <property type="match status" value="1"/>
</dbReference>
<feature type="transmembrane region" description="Helical" evidence="4">
    <location>
        <begin position="20"/>
        <end position="38"/>
    </location>
</feature>
<evidence type="ECO:0000259" key="5">
    <source>
        <dbReference type="PROSITE" id="PS52035"/>
    </source>
</evidence>
<evidence type="ECO:0000313" key="7">
    <source>
        <dbReference type="Proteomes" id="UP000801492"/>
    </source>
</evidence>
<comment type="cofactor">
    <cofactor evidence="1">
        <name>Zn(2+)</name>
        <dbReference type="ChEBI" id="CHEBI:29105"/>
    </cofactor>
</comment>
<reference evidence="6" key="1">
    <citation type="submission" date="2019-08" db="EMBL/GenBank/DDBJ databases">
        <title>The genome of the North American firefly Photinus pyralis.</title>
        <authorList>
            <consortium name="Photinus pyralis genome working group"/>
            <person name="Fallon T.R."/>
            <person name="Sander Lower S.E."/>
            <person name="Weng J.-K."/>
        </authorList>
    </citation>
    <scope>NUCLEOTIDE SEQUENCE</scope>
    <source>
        <strain evidence="6">TRF0915ILg1</strain>
        <tissue evidence="6">Whole body</tissue>
    </source>
</reference>
<dbReference type="PANTHER" id="PTHR11705:SF140">
    <property type="entry name" value="FI02848P-RELATED"/>
    <property type="match status" value="1"/>
</dbReference>